<reference evidence="2" key="1">
    <citation type="submission" date="2011-11" db="EMBL/GenBank/DDBJ databases">
        <title>Differential display of genes from Trichoderma harzianum involved in polysaccharides degradation present in water hyacinth.</title>
        <authorList>
            <person name="Arana-Cuenca A."/>
            <person name="Anducho-Reyes M.A."/>
            <person name="Martinez-Jimenez A."/>
            <person name="Moss-Acosta C.L."/>
            <person name="Gonzalez-Becerra A.E."/>
            <person name="Tellez-Jurado A."/>
        </authorList>
    </citation>
    <scope>NUCLEOTIDE SEQUENCE</scope>
</reference>
<keyword evidence="1" id="KW-0472">Membrane</keyword>
<feature type="non-terminal residue" evidence="2">
    <location>
        <position position="1"/>
    </location>
</feature>
<dbReference type="EMBL" id="JQ080067">
    <property type="protein sequence ID" value="AFD53814.1"/>
    <property type="molecule type" value="mRNA"/>
</dbReference>
<evidence type="ECO:0000313" key="2">
    <source>
        <dbReference type="EMBL" id="AFD53814.1"/>
    </source>
</evidence>
<organism evidence="2">
    <name type="scientific">Trichoderma harzianum</name>
    <name type="common">Hypocrea lixii</name>
    <dbReference type="NCBI Taxonomy" id="5544"/>
    <lineage>
        <taxon>Eukaryota</taxon>
        <taxon>Fungi</taxon>
        <taxon>Dikarya</taxon>
        <taxon>Ascomycota</taxon>
        <taxon>Pezizomycotina</taxon>
        <taxon>Sordariomycetes</taxon>
        <taxon>Hypocreomycetidae</taxon>
        <taxon>Hypocreales</taxon>
        <taxon>Hypocreaceae</taxon>
        <taxon>Trichoderma</taxon>
    </lineage>
</organism>
<keyword evidence="1" id="KW-0812">Transmembrane</keyword>
<dbReference type="AlphaFoldDB" id="H9BVC7"/>
<proteinExistence type="evidence at transcript level"/>
<accession>H9BVC7</accession>
<sequence length="108" mass="12392">AVFSYCCETVVSMYLTSSPALFFIFTIKHLILEFGKKKGTKTSHHGLNIVGYRRATYAWTKRCKNVNLSLSQKTGYKFSGLWSEIRLYESVITSNRESPCHGELTLDW</sequence>
<protein>
    <submittedName>
        <fullName evidence="2">Uncharacterized protein</fullName>
    </submittedName>
</protein>
<keyword evidence="1" id="KW-1133">Transmembrane helix</keyword>
<feature type="transmembrane region" description="Helical" evidence="1">
    <location>
        <begin position="12"/>
        <end position="31"/>
    </location>
</feature>
<evidence type="ECO:0000256" key="1">
    <source>
        <dbReference type="SAM" id="Phobius"/>
    </source>
</evidence>
<name>H9BVC7_TRIHA</name>
<feature type="non-terminal residue" evidence="2">
    <location>
        <position position="108"/>
    </location>
</feature>